<accession>D5QGZ5</accession>
<name>D5QGZ5_NOVHA</name>
<evidence type="ECO:0000313" key="1">
    <source>
        <dbReference type="EMBL" id="EFG83588.1"/>
    </source>
</evidence>
<evidence type="ECO:0000313" key="2">
    <source>
        <dbReference type="Proteomes" id="UP000006468"/>
    </source>
</evidence>
<sequence>MTRIIAGSSPGYSWRRTFMIQGVISPAPQPAPTMGPYPCGMPATRYPARKGTADA</sequence>
<protein>
    <submittedName>
        <fullName evidence="1">Uncharacterized protein</fullName>
    </submittedName>
</protein>
<reference evidence="1 2" key="1">
    <citation type="journal article" date="2010" name="J. Bacteriol.">
        <title>Genome sequence of a cellulose-producing bacterium, Gluconacetobacter hansenii ATCC 23769.</title>
        <authorList>
            <person name="Iyer P.R."/>
            <person name="Geib S.M."/>
            <person name="Catchmark J."/>
            <person name="Kao T.H."/>
            <person name="Tien M."/>
        </authorList>
    </citation>
    <scope>NUCLEOTIDE SEQUENCE [LARGE SCALE GENOMIC DNA]</scope>
    <source>
        <strain evidence="1 2">ATCC 23769</strain>
    </source>
</reference>
<dbReference type="Proteomes" id="UP000006468">
    <property type="component" value="Chromosome"/>
</dbReference>
<organism evidence="1 2">
    <name type="scientific">Novacetimonas hansenii ATCC 23769</name>
    <dbReference type="NCBI Taxonomy" id="714995"/>
    <lineage>
        <taxon>Bacteria</taxon>
        <taxon>Pseudomonadati</taxon>
        <taxon>Pseudomonadota</taxon>
        <taxon>Alphaproteobacteria</taxon>
        <taxon>Acetobacterales</taxon>
        <taxon>Acetobacteraceae</taxon>
        <taxon>Novacetimonas</taxon>
    </lineage>
</organism>
<dbReference type="HOGENOM" id="CLU_3026357_0_0_5"/>
<proteinExistence type="predicted"/>
<comment type="caution">
    <text evidence="1">The sequence shown here is derived from an EMBL/GenBank/DDBJ whole genome shotgun (WGS) entry which is preliminary data.</text>
</comment>
<dbReference type="AlphaFoldDB" id="D5QGZ5"/>
<gene>
    <name evidence="1" type="ORF">GXY_12413</name>
</gene>
<dbReference type="EMBL" id="ADTV01000047">
    <property type="protein sequence ID" value="EFG83588.1"/>
    <property type="molecule type" value="Genomic_DNA"/>
</dbReference>